<reference evidence="1 2" key="1">
    <citation type="submission" date="2024-07" db="EMBL/GenBank/DDBJ databases">
        <authorList>
            <person name="Akdeniz Z."/>
        </authorList>
    </citation>
    <scope>NUCLEOTIDE SEQUENCE [LARGE SCALE GENOMIC DNA]</scope>
</reference>
<organism evidence="1 2">
    <name type="scientific">Hexamita inflata</name>
    <dbReference type="NCBI Taxonomy" id="28002"/>
    <lineage>
        <taxon>Eukaryota</taxon>
        <taxon>Metamonada</taxon>
        <taxon>Diplomonadida</taxon>
        <taxon>Hexamitidae</taxon>
        <taxon>Hexamitinae</taxon>
        <taxon>Hexamita</taxon>
    </lineage>
</organism>
<proteinExistence type="predicted"/>
<protein>
    <submittedName>
        <fullName evidence="1">Hypothetical_protein</fullName>
    </submittedName>
</protein>
<evidence type="ECO:0000313" key="2">
    <source>
        <dbReference type="Proteomes" id="UP001642409"/>
    </source>
</evidence>
<name>A0ABP1KHL7_9EUKA</name>
<sequence length="137" mass="15934">MYQQHAKILIQIPQILSGITSVRASYDIQCRDTESENEIQFNQVLIMQKQLTAIAKSAVSQIQTKVLKTEQVNDCVVLVQLLNQNSNLIKKLEKKVQFQHECINISNLNLSRMTEHSQKLKQYLQKQLERKIKQLLD</sequence>
<dbReference type="Proteomes" id="UP001642409">
    <property type="component" value="Unassembled WGS sequence"/>
</dbReference>
<evidence type="ECO:0000313" key="1">
    <source>
        <dbReference type="EMBL" id="CAL6062195.1"/>
    </source>
</evidence>
<comment type="caution">
    <text evidence="1">The sequence shown here is derived from an EMBL/GenBank/DDBJ whole genome shotgun (WGS) entry which is preliminary data.</text>
</comment>
<accession>A0ABP1KHL7</accession>
<gene>
    <name evidence="1" type="ORF">HINF_LOCUS50072</name>
</gene>
<dbReference type="EMBL" id="CAXDID020000238">
    <property type="protein sequence ID" value="CAL6062195.1"/>
    <property type="molecule type" value="Genomic_DNA"/>
</dbReference>
<keyword evidence="2" id="KW-1185">Reference proteome</keyword>